<dbReference type="OrthoDB" id="445341at2759"/>
<reference evidence="1" key="1">
    <citation type="submission" date="2022-07" db="EMBL/GenBank/DDBJ databases">
        <title>Genome Sequence of Agrocybe chaxingu.</title>
        <authorList>
            <person name="Buettner E."/>
        </authorList>
    </citation>
    <scope>NUCLEOTIDE SEQUENCE</scope>
    <source>
        <strain evidence="1">MP-N11</strain>
    </source>
</reference>
<organism evidence="1 2">
    <name type="scientific">Agrocybe chaxingu</name>
    <dbReference type="NCBI Taxonomy" id="84603"/>
    <lineage>
        <taxon>Eukaryota</taxon>
        <taxon>Fungi</taxon>
        <taxon>Dikarya</taxon>
        <taxon>Basidiomycota</taxon>
        <taxon>Agaricomycotina</taxon>
        <taxon>Agaricomycetes</taxon>
        <taxon>Agaricomycetidae</taxon>
        <taxon>Agaricales</taxon>
        <taxon>Agaricineae</taxon>
        <taxon>Strophariaceae</taxon>
        <taxon>Agrocybe</taxon>
    </lineage>
</organism>
<evidence type="ECO:0000313" key="2">
    <source>
        <dbReference type="Proteomes" id="UP001148786"/>
    </source>
</evidence>
<accession>A0A9W8K242</accession>
<sequence length="92" mass="10708">MKFPEEQVEGGERISLTFRHIGTFLSKGEKRIWGQGTKSKRKEEAGLVRYVKEEVRKLLLGFGEGNHKNDFYWEAVYGTGFDILHFKKKDSI</sequence>
<protein>
    <submittedName>
        <fullName evidence="1">Uncharacterized protein</fullName>
    </submittedName>
</protein>
<dbReference type="PANTHER" id="PTHR31212">
    <property type="entry name" value="ALPHA-KETOGLUTARATE-DEPENDENT DIOXYGENASE ALKB HOMOLOG 3"/>
    <property type="match status" value="1"/>
</dbReference>
<proteinExistence type="predicted"/>
<keyword evidence="2" id="KW-1185">Reference proteome</keyword>
<dbReference type="Proteomes" id="UP001148786">
    <property type="component" value="Unassembled WGS sequence"/>
</dbReference>
<evidence type="ECO:0000313" key="1">
    <source>
        <dbReference type="EMBL" id="KAJ3510848.1"/>
    </source>
</evidence>
<gene>
    <name evidence="1" type="ORF">NLJ89_g4442</name>
</gene>
<dbReference type="GO" id="GO:0006307">
    <property type="term" value="P:DNA alkylation repair"/>
    <property type="evidence" value="ECO:0007669"/>
    <property type="project" value="InterPro"/>
</dbReference>
<dbReference type="AlphaFoldDB" id="A0A9W8K242"/>
<name>A0A9W8K242_9AGAR</name>
<comment type="caution">
    <text evidence="1">The sequence shown here is derived from an EMBL/GenBank/DDBJ whole genome shotgun (WGS) entry which is preliminary data.</text>
</comment>
<dbReference type="PANTHER" id="PTHR31212:SF5">
    <property type="entry name" value="ISOCHORISMATASE FAMILY PROTEIN FAMILY (AFU_ORTHOLOGUE AFUA_3G14500)"/>
    <property type="match status" value="1"/>
</dbReference>
<dbReference type="GO" id="GO:0051213">
    <property type="term" value="F:dioxygenase activity"/>
    <property type="evidence" value="ECO:0007669"/>
    <property type="project" value="InterPro"/>
</dbReference>
<dbReference type="InterPro" id="IPR032854">
    <property type="entry name" value="ALKBH3"/>
</dbReference>
<dbReference type="EMBL" id="JANKHO010000366">
    <property type="protein sequence ID" value="KAJ3510848.1"/>
    <property type="molecule type" value="Genomic_DNA"/>
</dbReference>